<dbReference type="OrthoDB" id="3270580at2759"/>
<organism evidence="1 2">
    <name type="scientific">Rhizoctonia solani</name>
    <dbReference type="NCBI Taxonomy" id="456999"/>
    <lineage>
        <taxon>Eukaryota</taxon>
        <taxon>Fungi</taxon>
        <taxon>Dikarya</taxon>
        <taxon>Basidiomycota</taxon>
        <taxon>Agaricomycotina</taxon>
        <taxon>Agaricomycetes</taxon>
        <taxon>Cantharellales</taxon>
        <taxon>Ceratobasidiaceae</taxon>
        <taxon>Rhizoctonia</taxon>
    </lineage>
</organism>
<evidence type="ECO:0000313" key="2">
    <source>
        <dbReference type="Proteomes" id="UP000663840"/>
    </source>
</evidence>
<dbReference type="Proteomes" id="UP000663840">
    <property type="component" value="Unassembled WGS sequence"/>
</dbReference>
<dbReference type="EMBL" id="CAJMWR010001870">
    <property type="protein sequence ID" value="CAE6436123.1"/>
    <property type="molecule type" value="Genomic_DNA"/>
</dbReference>
<evidence type="ECO:0000313" key="1">
    <source>
        <dbReference type="EMBL" id="CAE6436123.1"/>
    </source>
</evidence>
<protein>
    <submittedName>
        <fullName evidence="1">Uncharacterized protein</fullName>
    </submittedName>
</protein>
<reference evidence="1" key="1">
    <citation type="submission" date="2021-01" db="EMBL/GenBank/DDBJ databases">
        <authorList>
            <person name="Kaushik A."/>
        </authorList>
    </citation>
    <scope>NUCLEOTIDE SEQUENCE</scope>
    <source>
        <strain evidence="1">AG1-1A</strain>
    </source>
</reference>
<name>A0A8H2XTL7_9AGAM</name>
<comment type="caution">
    <text evidence="1">The sequence shown here is derived from an EMBL/GenBank/DDBJ whole genome shotgun (WGS) entry which is preliminary data.</text>
</comment>
<gene>
    <name evidence="1" type="ORF">RDB_LOCUS71869</name>
</gene>
<dbReference type="AlphaFoldDB" id="A0A8H2XTL7"/>
<proteinExistence type="predicted"/>
<accession>A0A8H2XTL7</accession>
<sequence>MEGGNPHESTLITSLRNLPSQSRVVDTTDPLSRKQLDFISKFPLEIFGYIADHLFAATPPQKNHHGSIHSTKPPFSTVRGFMSASRPLHDMGMLRWVYLLTIRDSGDWEVVLKMTNSVRELICLDGALDSSNQSVLNQFPHLHTVSINAHEDVYKNASGRFSYRDVFNLLPTSILRLEITCAHGPDLSIMRIVRDHCPNIEVLRLGRCTMFNRIPACEFWLGFPFEHDAYIASHGIEDYAHSVAQEIVSLRRLKQLRLGVYLVPSATVLAHRAYHLREVAAPVPVNWQQALIDSGQQPAVNEPPDEPLLIEFYHRDEEAESKFGPDTCSFCRDGFYEQSRALERSASAVMKAMVPSLESVEWMDWFSPYHLGVSRCDVGPGAARV</sequence>